<sequence>MADASDVFSESAFDAAIDRVWVRFRCELADQLDRLRSGHPITVYALWTEMFGPQPTIVFTHTGNNRLRLTVADCDLYPYGPEDQDRIDMLIADGWRSLRDGTCIREFAQRRVDAAAMCAQYALREVWGVPDPSYLVSDNDDVLRTFITPHAAAREPKMR</sequence>
<evidence type="ECO:0000313" key="3">
    <source>
        <dbReference type="Proteomes" id="UP000035065"/>
    </source>
</evidence>
<dbReference type="Proteomes" id="UP000035065">
    <property type="component" value="Unassembled WGS sequence"/>
</dbReference>
<comment type="caution">
    <text evidence="2">The sequence shown here is derived from an EMBL/GenBank/DDBJ whole genome shotgun (WGS) entry which is preliminary data.</text>
</comment>
<proteinExistence type="predicted"/>
<organism evidence="2 3">
    <name type="scientific">Gordonia neofelifaecis NRRL B-59395</name>
    <dbReference type="NCBI Taxonomy" id="644548"/>
    <lineage>
        <taxon>Bacteria</taxon>
        <taxon>Bacillati</taxon>
        <taxon>Actinomycetota</taxon>
        <taxon>Actinomycetes</taxon>
        <taxon>Mycobacteriales</taxon>
        <taxon>Gordoniaceae</taxon>
        <taxon>Gordonia</taxon>
    </lineage>
</organism>
<dbReference type="EMBL" id="AEUD01000011">
    <property type="protein sequence ID" value="EGD54615.1"/>
    <property type="molecule type" value="Genomic_DNA"/>
</dbReference>
<reference evidence="2 3" key="1">
    <citation type="journal article" date="2011" name="J. Bacteriol.">
        <title>Draft Genome Sequence of Gordonia neofelifaecis NRRL B-59395, a Cholesterol-Degrading Actinomycete.</title>
        <authorList>
            <person name="Ge F."/>
            <person name="Li W."/>
            <person name="Chen G."/>
            <person name="Liu Y."/>
            <person name="Zhang G."/>
            <person name="Yong B."/>
            <person name="Wang Q."/>
            <person name="Wang N."/>
            <person name="Huang Z."/>
            <person name="Li W."/>
            <person name="Wang J."/>
            <person name="Wu C."/>
            <person name="Xie Q."/>
            <person name="Liu G."/>
        </authorList>
    </citation>
    <scope>NUCLEOTIDE SEQUENCE [LARGE SCALE GENOMIC DNA]</scope>
    <source>
        <strain evidence="2 3">NRRL B-59395</strain>
    </source>
</reference>
<dbReference type="RefSeq" id="WP_009679916.1">
    <property type="nucleotide sequence ID" value="NZ_AEUD01000011.1"/>
</dbReference>
<dbReference type="OrthoDB" id="4772408at2"/>
<name>F1YL10_9ACTN</name>
<dbReference type="AlphaFoldDB" id="F1YL10"/>
<gene>
    <name evidence="2" type="ORF">SCNU_13573</name>
</gene>
<dbReference type="eggNOG" id="ENOG503357V">
    <property type="taxonomic scope" value="Bacteria"/>
</dbReference>
<keyword evidence="3" id="KW-1185">Reference proteome</keyword>
<evidence type="ECO:0000259" key="1">
    <source>
        <dbReference type="Pfam" id="PF22552"/>
    </source>
</evidence>
<protein>
    <recommendedName>
        <fullName evidence="1">TY-Chap N-terminal domain-containing protein</fullName>
    </recommendedName>
</protein>
<dbReference type="Pfam" id="PF22552">
    <property type="entry name" value="TY-Chap3"/>
    <property type="match status" value="1"/>
</dbReference>
<evidence type="ECO:0000313" key="2">
    <source>
        <dbReference type="EMBL" id="EGD54615.1"/>
    </source>
</evidence>
<accession>F1YL10</accession>
<feature type="domain" description="TY-Chap N-terminal" evidence="1">
    <location>
        <begin position="21"/>
        <end position="135"/>
    </location>
</feature>
<dbReference type="InterPro" id="IPR054344">
    <property type="entry name" value="TY-Chap_N"/>
</dbReference>